<dbReference type="InterPro" id="IPR027417">
    <property type="entry name" value="P-loop_NTPase"/>
</dbReference>
<evidence type="ECO:0000259" key="1">
    <source>
        <dbReference type="Pfam" id="PF04851"/>
    </source>
</evidence>
<name>A0ABY9Q0A6_9FIRM</name>
<reference evidence="2 3" key="1">
    <citation type="submission" date="2022-07" db="EMBL/GenBank/DDBJ databases">
        <title>Genome sequence of Terrisporobacter mayombei DSM6539.</title>
        <authorList>
            <person name="Boeer T."/>
            <person name="Bengelsdorf F.R."/>
            <person name="Daniel R."/>
            <person name="Poehlein A."/>
        </authorList>
    </citation>
    <scope>NUCLEOTIDE SEQUENCE [LARGE SCALE GENOMIC DNA]</scope>
    <source>
        <strain evidence="2 3">DSM 6539</strain>
    </source>
</reference>
<feature type="domain" description="Helicase/UvrB N-terminal" evidence="1">
    <location>
        <begin position="199"/>
        <end position="324"/>
    </location>
</feature>
<evidence type="ECO:0000313" key="3">
    <source>
        <dbReference type="Proteomes" id="UP001235030"/>
    </source>
</evidence>
<evidence type="ECO:0000313" key="2">
    <source>
        <dbReference type="EMBL" id="WMT81398.1"/>
    </source>
</evidence>
<organism evidence="2 3">
    <name type="scientific">Terrisporobacter mayombei</name>
    <dbReference type="NCBI Taxonomy" id="1541"/>
    <lineage>
        <taxon>Bacteria</taxon>
        <taxon>Bacillati</taxon>
        <taxon>Bacillota</taxon>
        <taxon>Clostridia</taxon>
        <taxon>Peptostreptococcales</taxon>
        <taxon>Peptostreptococcaceae</taxon>
        <taxon>Terrisporobacter</taxon>
    </lineage>
</organism>
<dbReference type="InterPro" id="IPR000212">
    <property type="entry name" value="DNA_helicase_UvrD/REP"/>
</dbReference>
<dbReference type="Proteomes" id="UP001235030">
    <property type="component" value="Chromosome"/>
</dbReference>
<dbReference type="RefSeq" id="WP_228103556.1">
    <property type="nucleotide sequence ID" value="NZ_CP101637.1"/>
</dbReference>
<dbReference type="InterPro" id="IPR006935">
    <property type="entry name" value="Helicase/UvrB_N"/>
</dbReference>
<dbReference type="Gene3D" id="3.40.50.300">
    <property type="entry name" value="P-loop containing nucleotide triphosphate hydrolases"/>
    <property type="match status" value="2"/>
</dbReference>
<gene>
    <name evidence="2" type="ORF">TEMA_17380</name>
</gene>
<dbReference type="Pfam" id="PF04851">
    <property type="entry name" value="ResIII"/>
    <property type="match status" value="1"/>
</dbReference>
<protein>
    <recommendedName>
        <fullName evidence="1">Helicase/UvrB N-terminal domain-containing protein</fullName>
    </recommendedName>
</protein>
<keyword evidence="3" id="KW-1185">Reference proteome</keyword>
<sequence length="594" mass="70048">MRQNININSQLDALKVKEVEKIFYEKNYDNTNVVPKVTPFRGINTDLLYIKNNKILFVKFMDTSEDLFCILDEELIEVMNEEYELLKLKMAQFHNNISFNYVFVMPYVDIEDTYGLEDFVSHNIIDKRKLENIINNREEMDNYLKEENNEIELNLYILDICPEYYELNGAYHINKEFKKITFSQGDYNYSATMITDEQLEKSLSINYGKILIEGPTGSGKTTIMMSRAIKLARIYPHHNFIIFTHTKQLCNQLRESLKLLYKDNNNLEIHTISSFVFKLSKKYNLILDYGLLKKDYEKTFNNLIKQAKNVIKNKKMFKGIFIDESESFDKRDIEFIQEFLYETKHIFNMYYCESLNIYNSVNIFKSPLECVDFDEKILLTKNYRQKKSIIEFSNKFCGNSNDYIKDLRSNVNRDIYIPGDILVEGGISAQIVKVEDLEEQINSILWEIEYLVNNKGLNYSDIAIVFPYNKKKLKNGKTIYFQYLLKKALDDVSIPYIVGDDNLTKYGKKSGITISNLYFIKSLEYKAVVFCELEMLYNQTINEEDQDYQVNDFIGDLNKIYMVMNRASEYLTFITTFNEKSSELINILVNSVNK</sequence>
<dbReference type="PANTHER" id="PTHR11070">
    <property type="entry name" value="UVRD / RECB / PCRA DNA HELICASE FAMILY MEMBER"/>
    <property type="match status" value="1"/>
</dbReference>
<proteinExistence type="predicted"/>
<dbReference type="EMBL" id="CP101637">
    <property type="protein sequence ID" value="WMT81398.1"/>
    <property type="molecule type" value="Genomic_DNA"/>
</dbReference>
<dbReference type="SUPFAM" id="SSF52540">
    <property type="entry name" value="P-loop containing nucleoside triphosphate hydrolases"/>
    <property type="match status" value="1"/>
</dbReference>
<accession>A0ABY9Q0A6</accession>